<organism evidence="3 4">
    <name type="scientific">Myodes glareolus</name>
    <name type="common">Bank vole</name>
    <name type="synonym">Clethrionomys glareolus</name>
    <dbReference type="NCBI Taxonomy" id="447135"/>
    <lineage>
        <taxon>Eukaryota</taxon>
        <taxon>Metazoa</taxon>
        <taxon>Chordata</taxon>
        <taxon>Craniata</taxon>
        <taxon>Vertebrata</taxon>
        <taxon>Euteleostomi</taxon>
        <taxon>Mammalia</taxon>
        <taxon>Eutheria</taxon>
        <taxon>Euarchontoglires</taxon>
        <taxon>Glires</taxon>
        <taxon>Rodentia</taxon>
        <taxon>Myomorpha</taxon>
        <taxon>Muroidea</taxon>
        <taxon>Cricetidae</taxon>
        <taxon>Arvicolinae</taxon>
        <taxon>Myodes</taxon>
    </lineage>
</organism>
<feature type="region of interest" description="Disordered" evidence="1">
    <location>
        <begin position="64"/>
        <end position="89"/>
    </location>
</feature>
<evidence type="ECO:0000313" key="4">
    <source>
        <dbReference type="Proteomes" id="UP001488838"/>
    </source>
</evidence>
<dbReference type="InterPro" id="IPR000719">
    <property type="entry name" value="Prot_kinase_dom"/>
</dbReference>
<gene>
    <name evidence="3" type="ORF">U0070_013684</name>
</gene>
<comment type="caution">
    <text evidence="3">The sequence shown here is derived from an EMBL/GenBank/DDBJ whole genome shotgun (WGS) entry which is preliminary data.</text>
</comment>
<dbReference type="GO" id="GO:0005524">
    <property type="term" value="F:ATP binding"/>
    <property type="evidence" value="ECO:0007669"/>
    <property type="project" value="InterPro"/>
</dbReference>
<dbReference type="PROSITE" id="PS50011">
    <property type="entry name" value="PROTEIN_KINASE_DOM"/>
    <property type="match status" value="1"/>
</dbReference>
<dbReference type="Gene3D" id="1.10.510.10">
    <property type="entry name" value="Transferase(Phosphotransferase) domain 1"/>
    <property type="match status" value="1"/>
</dbReference>
<feature type="compositionally biased region" description="Low complexity" evidence="1">
    <location>
        <begin position="72"/>
        <end position="83"/>
    </location>
</feature>
<dbReference type="GO" id="GO:0004672">
    <property type="term" value="F:protein kinase activity"/>
    <property type="evidence" value="ECO:0007669"/>
    <property type="project" value="InterPro"/>
</dbReference>
<evidence type="ECO:0000313" key="3">
    <source>
        <dbReference type="EMBL" id="KAK7795069.1"/>
    </source>
</evidence>
<proteinExistence type="predicted"/>
<reference evidence="3 4" key="1">
    <citation type="journal article" date="2023" name="bioRxiv">
        <title>Conserved and derived expression patterns and positive selection on dental genes reveal complex evolutionary context of ever-growing rodent molars.</title>
        <authorList>
            <person name="Calamari Z.T."/>
            <person name="Song A."/>
            <person name="Cohen E."/>
            <person name="Akter M."/>
            <person name="Roy R.D."/>
            <person name="Hallikas O."/>
            <person name="Christensen M.M."/>
            <person name="Li P."/>
            <person name="Marangoni P."/>
            <person name="Jernvall J."/>
            <person name="Klein O.D."/>
        </authorList>
    </citation>
    <scope>NUCLEOTIDE SEQUENCE [LARGE SCALE GENOMIC DNA]</scope>
    <source>
        <strain evidence="3">V071</strain>
    </source>
</reference>
<evidence type="ECO:0000256" key="1">
    <source>
        <dbReference type="SAM" id="MobiDB-lite"/>
    </source>
</evidence>
<accession>A0AAW0GTF8</accession>
<dbReference type="InterPro" id="IPR011009">
    <property type="entry name" value="Kinase-like_dom_sf"/>
</dbReference>
<name>A0AAW0GTF8_MYOGA</name>
<keyword evidence="4" id="KW-1185">Reference proteome</keyword>
<protein>
    <recommendedName>
        <fullName evidence="2">Protein kinase domain-containing protein</fullName>
    </recommendedName>
</protein>
<dbReference type="SUPFAM" id="SSF56112">
    <property type="entry name" value="Protein kinase-like (PK-like)"/>
    <property type="match status" value="1"/>
</dbReference>
<dbReference type="Proteomes" id="UP001488838">
    <property type="component" value="Unassembled WGS sequence"/>
</dbReference>
<sequence>MLYQSPSLDNTNHNAKLMQPNLVMAPTEPPTCHYFLKSIGSEPDNATSTLPANYQSHGYDKLVKKKDSKNPSISASTAASKKANLNPQVPTFGLTKKEVHPISQQVVPTVEYLHKRTISHWDIKFKNIL</sequence>
<dbReference type="AlphaFoldDB" id="A0AAW0GTF8"/>
<feature type="domain" description="Protein kinase" evidence="2">
    <location>
        <begin position="1"/>
        <end position="129"/>
    </location>
</feature>
<dbReference type="EMBL" id="JBBHLL010003630">
    <property type="protein sequence ID" value="KAK7795069.1"/>
    <property type="molecule type" value="Genomic_DNA"/>
</dbReference>
<evidence type="ECO:0000259" key="2">
    <source>
        <dbReference type="PROSITE" id="PS50011"/>
    </source>
</evidence>